<sequence>MTDQPPNYPPPPGGYGYPPPPGGYGYPPPGPPGYGYSPPGYPLPPGARTNTMAIAALVSSLVGLLCLGIGPILGLVFGIIALNQIKQSGEGGRGLAVAGIAISGCEIALLVILLFIGAIASRNDETHHHRYHRSEPAMVAFAEPQSISCYRGAELGYGSSAISRAFLTAVAT</sequence>
<accession>A0A653F184</accession>
<feature type="transmembrane region" description="Helical" evidence="2">
    <location>
        <begin position="94"/>
        <end position="120"/>
    </location>
</feature>
<gene>
    <name evidence="4" type="ORF">BIN_B_04656</name>
</gene>
<dbReference type="AlphaFoldDB" id="A0A653F184"/>
<dbReference type="EMBL" id="LR589139">
    <property type="protein sequence ID" value="VTP02732.1"/>
    <property type="molecule type" value="Genomic_DNA"/>
</dbReference>
<feature type="region of interest" description="Disordered" evidence="1">
    <location>
        <begin position="1"/>
        <end position="28"/>
    </location>
</feature>
<organism evidence="4">
    <name type="scientific">Mycobacterium riyadhense</name>
    <dbReference type="NCBI Taxonomy" id="486698"/>
    <lineage>
        <taxon>Bacteria</taxon>
        <taxon>Bacillati</taxon>
        <taxon>Actinomycetota</taxon>
        <taxon>Actinomycetes</taxon>
        <taxon>Mycobacteriales</taxon>
        <taxon>Mycobacteriaceae</taxon>
        <taxon>Mycobacterium</taxon>
    </lineage>
</organism>
<evidence type="ECO:0000256" key="2">
    <source>
        <dbReference type="SAM" id="Phobius"/>
    </source>
</evidence>
<name>A0A653F184_9MYCO</name>
<keyword evidence="2" id="KW-0812">Transmembrane</keyword>
<dbReference type="InterPro" id="IPR025241">
    <property type="entry name" value="DUF4190"/>
</dbReference>
<keyword evidence="2" id="KW-1133">Transmembrane helix</keyword>
<proteinExistence type="predicted"/>
<protein>
    <recommendedName>
        <fullName evidence="3">DUF4190 domain-containing protein</fullName>
    </recommendedName>
</protein>
<evidence type="ECO:0000313" key="4">
    <source>
        <dbReference type="EMBL" id="VTP02732.1"/>
    </source>
</evidence>
<evidence type="ECO:0000259" key="3">
    <source>
        <dbReference type="Pfam" id="PF13828"/>
    </source>
</evidence>
<feature type="domain" description="DUF4190" evidence="3">
    <location>
        <begin position="52"/>
        <end position="113"/>
    </location>
</feature>
<evidence type="ECO:0000256" key="1">
    <source>
        <dbReference type="SAM" id="MobiDB-lite"/>
    </source>
</evidence>
<reference evidence="4" key="1">
    <citation type="submission" date="2019-05" db="EMBL/GenBank/DDBJ databases">
        <authorList>
            <person name="Naeem R."/>
            <person name="Antony C."/>
            <person name="Guan Q."/>
        </authorList>
    </citation>
    <scope>NUCLEOTIDE SEQUENCE</scope>
    <source>
        <strain evidence="4">2</strain>
    </source>
</reference>
<keyword evidence="2" id="KW-0472">Membrane</keyword>
<feature type="transmembrane region" description="Helical" evidence="2">
    <location>
        <begin position="52"/>
        <end position="82"/>
    </location>
</feature>
<dbReference type="Pfam" id="PF13828">
    <property type="entry name" value="DUF4190"/>
    <property type="match status" value="1"/>
</dbReference>